<dbReference type="PANTHER" id="PTHR33452">
    <property type="entry name" value="OXIDOREDUCTASE CATD-RELATED"/>
    <property type="match status" value="1"/>
</dbReference>
<comment type="subcellular location">
    <subcellularLocation>
        <location evidence="1">Cell membrane</location>
        <topology evidence="1">Multi-pass membrane protein</topology>
    </subcellularLocation>
</comment>
<protein>
    <submittedName>
        <fullName evidence="8">DoxX family protein</fullName>
    </submittedName>
</protein>
<proteinExistence type="inferred from homology"/>
<dbReference type="PANTHER" id="PTHR33452:SF1">
    <property type="entry name" value="INNER MEMBRANE PROTEIN YPHA-RELATED"/>
    <property type="match status" value="1"/>
</dbReference>
<keyword evidence="5 7" id="KW-1133">Transmembrane helix</keyword>
<evidence type="ECO:0000313" key="8">
    <source>
        <dbReference type="EMBL" id="WNH52146.1"/>
    </source>
</evidence>
<dbReference type="RefSeq" id="WP_311191351.1">
    <property type="nucleotide sequence ID" value="NZ_CP115541.1"/>
</dbReference>
<evidence type="ECO:0000256" key="1">
    <source>
        <dbReference type="ARBA" id="ARBA00004651"/>
    </source>
</evidence>
<feature type="transmembrane region" description="Helical" evidence="7">
    <location>
        <begin position="21"/>
        <end position="39"/>
    </location>
</feature>
<keyword evidence="4 7" id="KW-0812">Transmembrane</keyword>
<feature type="transmembrane region" description="Helical" evidence="7">
    <location>
        <begin position="59"/>
        <end position="77"/>
    </location>
</feature>
<dbReference type="Proteomes" id="UP001302072">
    <property type="component" value="Chromosome"/>
</dbReference>
<reference evidence="8 9" key="1">
    <citation type="submission" date="2022-12" db="EMBL/GenBank/DDBJ databases">
        <title>Two new species, Stenotrophomonas aracearum and Stenotrophomonas oahuensis, isolated from Anthurium (Araceae family) in Hawaii.</title>
        <authorList>
            <person name="Chunag S.C."/>
            <person name="Dobhal S."/>
            <person name="Alvarez A."/>
            <person name="Arif M."/>
        </authorList>
    </citation>
    <scope>NUCLEOTIDE SEQUENCE [LARGE SCALE GENOMIC DNA]</scope>
    <source>
        <strain evidence="8 9">A5586</strain>
    </source>
</reference>
<name>A0ABY9YMQ3_9GAMM</name>
<evidence type="ECO:0000256" key="7">
    <source>
        <dbReference type="SAM" id="Phobius"/>
    </source>
</evidence>
<dbReference type="InterPro" id="IPR032808">
    <property type="entry name" value="DoxX"/>
</dbReference>
<evidence type="ECO:0000256" key="5">
    <source>
        <dbReference type="ARBA" id="ARBA00022989"/>
    </source>
</evidence>
<evidence type="ECO:0000256" key="6">
    <source>
        <dbReference type="ARBA" id="ARBA00023136"/>
    </source>
</evidence>
<keyword evidence="9" id="KW-1185">Reference proteome</keyword>
<organism evidence="8 9">
    <name type="scientific">Stenotrophomonas oahuensis</name>
    <dbReference type="NCBI Taxonomy" id="3003271"/>
    <lineage>
        <taxon>Bacteria</taxon>
        <taxon>Pseudomonadati</taxon>
        <taxon>Pseudomonadota</taxon>
        <taxon>Gammaproteobacteria</taxon>
        <taxon>Lysobacterales</taxon>
        <taxon>Lysobacteraceae</taxon>
        <taxon>Stenotrophomonas</taxon>
    </lineage>
</organism>
<keyword evidence="6 7" id="KW-0472">Membrane</keyword>
<comment type="similarity">
    <text evidence="2">Belongs to the DoxX family.</text>
</comment>
<dbReference type="Pfam" id="PF07681">
    <property type="entry name" value="DoxX"/>
    <property type="match status" value="1"/>
</dbReference>
<dbReference type="InterPro" id="IPR051907">
    <property type="entry name" value="DoxX-like_oxidoreductase"/>
</dbReference>
<feature type="transmembrane region" description="Helical" evidence="7">
    <location>
        <begin position="84"/>
        <end position="103"/>
    </location>
</feature>
<keyword evidence="3" id="KW-1003">Cell membrane</keyword>
<evidence type="ECO:0000256" key="2">
    <source>
        <dbReference type="ARBA" id="ARBA00006679"/>
    </source>
</evidence>
<feature type="transmembrane region" description="Helical" evidence="7">
    <location>
        <begin position="123"/>
        <end position="140"/>
    </location>
</feature>
<evidence type="ECO:0000256" key="4">
    <source>
        <dbReference type="ARBA" id="ARBA00022692"/>
    </source>
</evidence>
<sequence>MNTEWIAPNRGLGKAEDAVILLARLLLAALFLLFGWNKLMDISGTTAYMDQLGVPASELAAMAAAVIELGAGAALVVGLWTRPVACLLAIYALVAALIGHPYWATEGAQQYADTVNFYKNLSIAGGSLLLLATGPGRHALDAIRRSS</sequence>
<dbReference type="EMBL" id="CP115541">
    <property type="protein sequence ID" value="WNH52146.1"/>
    <property type="molecule type" value="Genomic_DNA"/>
</dbReference>
<evidence type="ECO:0000256" key="3">
    <source>
        <dbReference type="ARBA" id="ARBA00022475"/>
    </source>
</evidence>
<accession>A0ABY9YMQ3</accession>
<evidence type="ECO:0000313" key="9">
    <source>
        <dbReference type="Proteomes" id="UP001302072"/>
    </source>
</evidence>
<gene>
    <name evidence="8" type="ORF">PDM29_17675</name>
</gene>